<evidence type="ECO:0000256" key="1">
    <source>
        <dbReference type="PROSITE-ProRule" id="PRU00175"/>
    </source>
</evidence>
<dbReference type="InterPro" id="IPR036465">
    <property type="entry name" value="vWFA_dom_sf"/>
</dbReference>
<sequence length="499" mass="54946">MGGVAGGGGSKKLQRVARKLLHTCGSFGFRRSQIDPPSVFSADAVISVSVDNSPATSKIVNPDDVIETTRDADPANSSSKTMCAICLEALNYSTCTAPGQAVFTAQCSHAFHFDCIASNVRHGGVTCPICRAQWTHLPRNLKVPPCSFLYGNQTDDPILQILDDSIATFRVHRRSILRSARYDDDDPIEPGHSVDVDQVDRPRLHLSVSSEPLGSSSSSEPGYRLCVRLAHQPAIDLVLVACPNGPHLRLIKQSMALVVFSLRPIDRLAVVTYSSAAARVFPLRRMTSYGKRAALQVIDRLFYMGQADPVEGLKKGVKVLTDRAYENPKSCILHLSDNPTRPYHGFEFDEVPIQIHRFHVGYGFGTSNGFVMHEFEVFLGRVLGDKVRDIQLRIREDGRIVRLGELRGGEERRIPLNIKTEGGNVKACVAYSYVEDGVRARMRTGEVMVASGEKREAGGGGGGDGEEEEDGRSSNAASWDYHDPYMARRWAKHLHAYRL</sequence>
<evidence type="ECO:0000313" key="5">
    <source>
        <dbReference type="Proteomes" id="UP001408789"/>
    </source>
</evidence>
<proteinExistence type="predicted"/>
<protein>
    <recommendedName>
        <fullName evidence="3">RING-type domain-containing protein</fullName>
    </recommendedName>
</protein>
<keyword evidence="1" id="KW-0862">Zinc</keyword>
<accession>A0AAP0GKW1</accession>
<keyword evidence="5" id="KW-1185">Reference proteome</keyword>
<keyword evidence="1" id="KW-0863">Zinc-finger</keyword>
<dbReference type="InterPro" id="IPR013083">
    <property type="entry name" value="Znf_RING/FYVE/PHD"/>
</dbReference>
<dbReference type="Gene3D" id="3.30.40.10">
    <property type="entry name" value="Zinc/RING finger domain, C3HC4 (zinc finger)"/>
    <property type="match status" value="1"/>
</dbReference>
<evidence type="ECO:0000259" key="3">
    <source>
        <dbReference type="PROSITE" id="PS50089"/>
    </source>
</evidence>
<evidence type="ECO:0000256" key="2">
    <source>
        <dbReference type="SAM" id="MobiDB-lite"/>
    </source>
</evidence>
<dbReference type="PANTHER" id="PTHR10579:SF47">
    <property type="entry name" value="OS09G0298500 PROTEIN"/>
    <property type="match status" value="1"/>
</dbReference>
<dbReference type="AlphaFoldDB" id="A0AAP0GKW1"/>
<dbReference type="PROSITE" id="PS50089">
    <property type="entry name" value="ZF_RING_2"/>
    <property type="match status" value="1"/>
</dbReference>
<feature type="region of interest" description="Disordered" evidence="2">
    <location>
        <begin position="449"/>
        <end position="478"/>
    </location>
</feature>
<dbReference type="InterPro" id="IPR051266">
    <property type="entry name" value="CLCR"/>
</dbReference>
<dbReference type="InterPro" id="IPR001841">
    <property type="entry name" value="Znf_RING"/>
</dbReference>
<dbReference type="SUPFAM" id="SSF57850">
    <property type="entry name" value="RING/U-box"/>
    <property type="match status" value="1"/>
</dbReference>
<name>A0AAP0GKW1_9ASTR</name>
<dbReference type="PANTHER" id="PTHR10579">
    <property type="entry name" value="CALCIUM-ACTIVATED CHLORIDE CHANNEL REGULATOR"/>
    <property type="match status" value="1"/>
</dbReference>
<dbReference type="SUPFAM" id="SSF53300">
    <property type="entry name" value="vWA-like"/>
    <property type="match status" value="1"/>
</dbReference>
<dbReference type="Proteomes" id="UP001408789">
    <property type="component" value="Unassembled WGS sequence"/>
</dbReference>
<evidence type="ECO:0000313" key="4">
    <source>
        <dbReference type="EMBL" id="KAK9051854.1"/>
    </source>
</evidence>
<feature type="domain" description="RING-type" evidence="3">
    <location>
        <begin position="83"/>
        <end position="131"/>
    </location>
</feature>
<dbReference type="Pfam" id="PF17123">
    <property type="entry name" value="zf-RING_11"/>
    <property type="match status" value="1"/>
</dbReference>
<reference evidence="4 5" key="1">
    <citation type="submission" date="2024-04" db="EMBL/GenBank/DDBJ databases">
        <title>The reference genome of an endangered Asteraceae, Deinandra increscens subsp. villosa, native to the Central Coast of California.</title>
        <authorList>
            <person name="Guilliams M."/>
            <person name="Hasenstab-Lehman K."/>
            <person name="Meyer R."/>
            <person name="Mcevoy S."/>
        </authorList>
    </citation>
    <scope>NUCLEOTIDE SEQUENCE [LARGE SCALE GENOMIC DNA]</scope>
    <source>
        <tissue evidence="4">Leaf</tissue>
    </source>
</reference>
<keyword evidence="1" id="KW-0479">Metal-binding</keyword>
<dbReference type="EMBL" id="JBCNJP010000027">
    <property type="protein sequence ID" value="KAK9051854.1"/>
    <property type="molecule type" value="Genomic_DNA"/>
</dbReference>
<dbReference type="GO" id="GO:0008270">
    <property type="term" value="F:zinc ion binding"/>
    <property type="evidence" value="ECO:0007669"/>
    <property type="project" value="UniProtKB-KW"/>
</dbReference>
<dbReference type="Gene3D" id="3.40.50.410">
    <property type="entry name" value="von Willebrand factor, type A domain"/>
    <property type="match status" value="1"/>
</dbReference>
<comment type="caution">
    <text evidence="4">The sequence shown here is derived from an EMBL/GenBank/DDBJ whole genome shotgun (WGS) entry which is preliminary data.</text>
</comment>
<organism evidence="4 5">
    <name type="scientific">Deinandra increscens subsp. villosa</name>
    <dbReference type="NCBI Taxonomy" id="3103831"/>
    <lineage>
        <taxon>Eukaryota</taxon>
        <taxon>Viridiplantae</taxon>
        <taxon>Streptophyta</taxon>
        <taxon>Embryophyta</taxon>
        <taxon>Tracheophyta</taxon>
        <taxon>Spermatophyta</taxon>
        <taxon>Magnoliopsida</taxon>
        <taxon>eudicotyledons</taxon>
        <taxon>Gunneridae</taxon>
        <taxon>Pentapetalae</taxon>
        <taxon>asterids</taxon>
        <taxon>campanulids</taxon>
        <taxon>Asterales</taxon>
        <taxon>Asteraceae</taxon>
        <taxon>Asteroideae</taxon>
        <taxon>Heliantheae alliance</taxon>
        <taxon>Madieae</taxon>
        <taxon>Madiinae</taxon>
        <taxon>Deinandra</taxon>
    </lineage>
</organism>
<dbReference type="SMART" id="SM00184">
    <property type="entry name" value="RING"/>
    <property type="match status" value="1"/>
</dbReference>
<gene>
    <name evidence="4" type="ORF">SSX86_028482</name>
</gene>